<dbReference type="AlphaFoldDB" id="X1RVJ3"/>
<name>X1RVJ3_9ZZZZ</name>
<evidence type="ECO:0000313" key="1">
    <source>
        <dbReference type="EMBL" id="GAI84792.1"/>
    </source>
</evidence>
<reference evidence="1" key="1">
    <citation type="journal article" date="2014" name="Front. Microbiol.">
        <title>High frequency of phylogenetically diverse reductive dehalogenase-homologous genes in deep subseafloor sedimentary metagenomes.</title>
        <authorList>
            <person name="Kawai M."/>
            <person name="Futagami T."/>
            <person name="Toyoda A."/>
            <person name="Takaki Y."/>
            <person name="Nishi S."/>
            <person name="Hori S."/>
            <person name="Arai W."/>
            <person name="Tsubouchi T."/>
            <person name="Morono Y."/>
            <person name="Uchiyama I."/>
            <person name="Ito T."/>
            <person name="Fujiyama A."/>
            <person name="Inagaki F."/>
            <person name="Takami H."/>
        </authorList>
    </citation>
    <scope>NUCLEOTIDE SEQUENCE</scope>
    <source>
        <strain evidence="1">Expedition CK06-06</strain>
    </source>
</reference>
<gene>
    <name evidence="1" type="ORF">S12H4_23520</name>
</gene>
<protein>
    <submittedName>
        <fullName evidence="1">Uncharacterized protein</fullName>
    </submittedName>
</protein>
<comment type="caution">
    <text evidence="1">The sequence shown here is derived from an EMBL/GenBank/DDBJ whole genome shotgun (WGS) entry which is preliminary data.</text>
</comment>
<accession>X1RVJ3</accession>
<proteinExistence type="predicted"/>
<dbReference type="EMBL" id="BARW01012514">
    <property type="protein sequence ID" value="GAI84792.1"/>
    <property type="molecule type" value="Genomic_DNA"/>
</dbReference>
<feature type="non-terminal residue" evidence="1">
    <location>
        <position position="36"/>
    </location>
</feature>
<sequence>MDVVLPDSDASSASYLKEVSEDVPVPLTTTFFALAL</sequence>
<organism evidence="1">
    <name type="scientific">marine sediment metagenome</name>
    <dbReference type="NCBI Taxonomy" id="412755"/>
    <lineage>
        <taxon>unclassified sequences</taxon>
        <taxon>metagenomes</taxon>
        <taxon>ecological metagenomes</taxon>
    </lineage>
</organism>